<feature type="region of interest" description="Disordered" evidence="1">
    <location>
        <begin position="1"/>
        <end position="108"/>
    </location>
</feature>
<evidence type="ECO:0000313" key="2">
    <source>
        <dbReference type="EMBL" id="KAJ9155564.1"/>
    </source>
</evidence>
<feature type="compositionally biased region" description="Basic and acidic residues" evidence="1">
    <location>
        <begin position="67"/>
        <end position="78"/>
    </location>
</feature>
<proteinExistence type="predicted"/>
<dbReference type="Proteomes" id="UP001174694">
    <property type="component" value="Unassembled WGS sequence"/>
</dbReference>
<feature type="compositionally biased region" description="Polar residues" evidence="1">
    <location>
        <begin position="37"/>
        <end position="54"/>
    </location>
</feature>
<evidence type="ECO:0000313" key="3">
    <source>
        <dbReference type="Proteomes" id="UP001174694"/>
    </source>
</evidence>
<evidence type="ECO:0000256" key="1">
    <source>
        <dbReference type="SAM" id="MobiDB-lite"/>
    </source>
</evidence>
<reference evidence="2" key="1">
    <citation type="submission" date="2022-07" db="EMBL/GenBank/DDBJ databases">
        <title>Fungi with potential for degradation of polypropylene.</title>
        <authorList>
            <person name="Gostincar C."/>
        </authorList>
    </citation>
    <scope>NUCLEOTIDE SEQUENCE</scope>
    <source>
        <strain evidence="2">EXF-13308</strain>
    </source>
</reference>
<name>A0AA38S3R0_9PEZI</name>
<sequence length="130" mass="14544">MSRLFRRPTRVFHDGEEEDPTTSAFSALLDSDDAVSPAQQSQPSMRRQDSTQQQQRHRRTLSSPRISGERPQPRKLVKDPSGSARPSFSVEIGEGDGTTGGTKRRPVGLGAELVRRSVERLKVLYGKREK</sequence>
<comment type="caution">
    <text evidence="2">The sequence shown here is derived from an EMBL/GenBank/DDBJ whole genome shotgun (WGS) entry which is preliminary data.</text>
</comment>
<keyword evidence="3" id="KW-1185">Reference proteome</keyword>
<organism evidence="2 3">
    <name type="scientific">Pleurostoma richardsiae</name>
    <dbReference type="NCBI Taxonomy" id="41990"/>
    <lineage>
        <taxon>Eukaryota</taxon>
        <taxon>Fungi</taxon>
        <taxon>Dikarya</taxon>
        <taxon>Ascomycota</taxon>
        <taxon>Pezizomycotina</taxon>
        <taxon>Sordariomycetes</taxon>
        <taxon>Sordariomycetidae</taxon>
        <taxon>Calosphaeriales</taxon>
        <taxon>Pleurostomataceae</taxon>
        <taxon>Pleurostoma</taxon>
    </lineage>
</organism>
<protein>
    <submittedName>
        <fullName evidence="2">Uncharacterized protein</fullName>
    </submittedName>
</protein>
<dbReference type="AlphaFoldDB" id="A0AA38S3R0"/>
<gene>
    <name evidence="2" type="ORF">NKR23_g1793</name>
</gene>
<accession>A0AA38S3R0</accession>
<dbReference type="EMBL" id="JANBVO010000003">
    <property type="protein sequence ID" value="KAJ9155564.1"/>
    <property type="molecule type" value="Genomic_DNA"/>
</dbReference>
<feature type="compositionally biased region" description="Basic residues" evidence="1">
    <location>
        <begin position="1"/>
        <end position="10"/>
    </location>
</feature>